<evidence type="ECO:0000256" key="11">
    <source>
        <dbReference type="SAM" id="SignalP"/>
    </source>
</evidence>
<evidence type="ECO:0000313" key="13">
    <source>
        <dbReference type="Proteomes" id="UP000242224"/>
    </source>
</evidence>
<evidence type="ECO:0000256" key="6">
    <source>
        <dbReference type="ARBA" id="ARBA00022723"/>
    </source>
</evidence>
<dbReference type="Proteomes" id="UP000242224">
    <property type="component" value="Unassembled WGS sequence"/>
</dbReference>
<dbReference type="PANTHER" id="PTHR30040:SF2">
    <property type="entry name" value="FAD:PROTEIN FMN TRANSFERASE"/>
    <property type="match status" value="1"/>
</dbReference>
<keyword evidence="8" id="KW-0460">Magnesium</keyword>
<comment type="catalytic activity">
    <reaction evidence="10">
        <text>L-threonyl-[protein] + FAD = FMN-L-threonyl-[protein] + AMP + H(+)</text>
        <dbReference type="Rhea" id="RHEA:36847"/>
        <dbReference type="Rhea" id="RHEA-COMP:11060"/>
        <dbReference type="Rhea" id="RHEA-COMP:11061"/>
        <dbReference type="ChEBI" id="CHEBI:15378"/>
        <dbReference type="ChEBI" id="CHEBI:30013"/>
        <dbReference type="ChEBI" id="CHEBI:57692"/>
        <dbReference type="ChEBI" id="CHEBI:74257"/>
        <dbReference type="ChEBI" id="CHEBI:456215"/>
        <dbReference type="EC" id="2.7.1.180"/>
    </reaction>
</comment>
<keyword evidence="11" id="KW-0732">Signal</keyword>
<sequence>MNRRQALTLIAAAAAMPVLSARGAPLRQTWEGRAMGSPARITLSGVTSERSFTIFQKVEKEIERLENIFSLHRDSALTRLNRDGRLAWPEPEMLEVIEIATSVHAATLGAFDPTIQPLWQALALGRDPAMARALVGWENLSVNEREIRLARPGMALSFNGIAQGYLADRISALLRAEGLRDVLVDMGEIAARGQRPEGGPWRAALADPLGTIKGETDLSDRCLAVSSPRGTLIGPEGAQSHILGPQGQPPRWSLVAITAPSAALADALSTGACLLTREAIDAALGQFPDVQLAHIS</sequence>
<proteinExistence type="predicted"/>
<evidence type="ECO:0000256" key="3">
    <source>
        <dbReference type="ARBA" id="ARBA00016337"/>
    </source>
</evidence>
<keyword evidence="7" id="KW-0274">FAD</keyword>
<dbReference type="Pfam" id="PF02424">
    <property type="entry name" value="ApbE"/>
    <property type="match status" value="1"/>
</dbReference>
<feature type="chain" id="PRO_5046561798" description="FAD:protein FMN transferase" evidence="11">
    <location>
        <begin position="21"/>
        <end position="296"/>
    </location>
</feature>
<reference evidence="12 13" key="1">
    <citation type="submission" date="2016-11" db="EMBL/GenBank/DDBJ databases">
        <title>A multilocus sequence analysis scheme for characterization of bacteria in the genus Thioclava.</title>
        <authorList>
            <person name="Liu Y."/>
            <person name="Shao Z."/>
        </authorList>
    </citation>
    <scope>NUCLEOTIDE SEQUENCE [LARGE SCALE GENOMIC DNA]</scope>
    <source>
        <strain evidence="12 13">11.10-0-13</strain>
    </source>
</reference>
<dbReference type="InterPro" id="IPR003374">
    <property type="entry name" value="ApbE-like_sf"/>
</dbReference>
<accession>A0ABX3MQG3</accession>
<dbReference type="Gene3D" id="3.10.520.10">
    <property type="entry name" value="ApbE-like domains"/>
    <property type="match status" value="1"/>
</dbReference>
<evidence type="ECO:0000256" key="4">
    <source>
        <dbReference type="ARBA" id="ARBA00022630"/>
    </source>
</evidence>
<gene>
    <name evidence="12" type="ORF">BMG00_08475</name>
</gene>
<evidence type="ECO:0000256" key="8">
    <source>
        <dbReference type="ARBA" id="ARBA00022842"/>
    </source>
</evidence>
<keyword evidence="6" id="KW-0479">Metal-binding</keyword>
<organism evidence="12 13">
    <name type="scientific">Thioclava marina</name>
    <dbReference type="NCBI Taxonomy" id="1915077"/>
    <lineage>
        <taxon>Bacteria</taxon>
        <taxon>Pseudomonadati</taxon>
        <taxon>Pseudomonadota</taxon>
        <taxon>Alphaproteobacteria</taxon>
        <taxon>Rhodobacterales</taxon>
        <taxon>Paracoccaceae</taxon>
        <taxon>Thioclava</taxon>
    </lineage>
</organism>
<dbReference type="SUPFAM" id="SSF143631">
    <property type="entry name" value="ApbE-like"/>
    <property type="match status" value="1"/>
</dbReference>
<evidence type="ECO:0000256" key="9">
    <source>
        <dbReference type="ARBA" id="ARBA00031306"/>
    </source>
</evidence>
<keyword evidence="5" id="KW-0808">Transferase</keyword>
<evidence type="ECO:0000256" key="5">
    <source>
        <dbReference type="ARBA" id="ARBA00022679"/>
    </source>
</evidence>
<dbReference type="RefSeq" id="WP_078573973.1">
    <property type="nucleotide sequence ID" value="NZ_MPZS01000001.1"/>
</dbReference>
<evidence type="ECO:0000256" key="2">
    <source>
        <dbReference type="ARBA" id="ARBA00011955"/>
    </source>
</evidence>
<feature type="signal peptide" evidence="11">
    <location>
        <begin position="1"/>
        <end position="20"/>
    </location>
</feature>
<name>A0ABX3MQG3_9RHOB</name>
<dbReference type="InterPro" id="IPR024932">
    <property type="entry name" value="ApbE"/>
</dbReference>
<protein>
    <recommendedName>
        <fullName evidence="3">FAD:protein FMN transferase</fullName>
        <ecNumber evidence="2">2.7.1.180</ecNumber>
    </recommendedName>
    <alternativeName>
        <fullName evidence="9">Flavin transferase</fullName>
    </alternativeName>
</protein>
<keyword evidence="4" id="KW-0285">Flavoprotein</keyword>
<dbReference type="EMBL" id="MPZS01000001">
    <property type="protein sequence ID" value="OOY13781.1"/>
    <property type="molecule type" value="Genomic_DNA"/>
</dbReference>
<dbReference type="EC" id="2.7.1.180" evidence="2"/>
<comment type="caution">
    <text evidence="12">The sequence shown here is derived from an EMBL/GenBank/DDBJ whole genome shotgun (WGS) entry which is preliminary data.</text>
</comment>
<dbReference type="PANTHER" id="PTHR30040">
    <property type="entry name" value="THIAMINE BIOSYNTHESIS LIPOPROTEIN APBE"/>
    <property type="match status" value="1"/>
</dbReference>
<evidence type="ECO:0000256" key="1">
    <source>
        <dbReference type="ARBA" id="ARBA00001946"/>
    </source>
</evidence>
<comment type="cofactor">
    <cofactor evidence="1">
        <name>Mg(2+)</name>
        <dbReference type="ChEBI" id="CHEBI:18420"/>
    </cofactor>
</comment>
<evidence type="ECO:0000256" key="10">
    <source>
        <dbReference type="ARBA" id="ARBA00048540"/>
    </source>
</evidence>
<keyword evidence="13" id="KW-1185">Reference proteome</keyword>
<evidence type="ECO:0000256" key="7">
    <source>
        <dbReference type="ARBA" id="ARBA00022827"/>
    </source>
</evidence>
<evidence type="ECO:0000313" key="12">
    <source>
        <dbReference type="EMBL" id="OOY13781.1"/>
    </source>
</evidence>